<dbReference type="EnsemblMetazoa" id="CJA17970.1">
    <property type="protein sequence ID" value="CJA17970.1"/>
    <property type="gene ID" value="WBGene00137175"/>
</dbReference>
<reference evidence="2" key="2">
    <citation type="submission" date="2022-06" db="UniProtKB">
        <authorList>
            <consortium name="EnsemblMetazoa"/>
        </authorList>
    </citation>
    <scope>IDENTIFICATION</scope>
    <source>
        <strain evidence="2">DF5081</strain>
    </source>
</reference>
<keyword evidence="3" id="KW-1185">Reference proteome</keyword>
<proteinExistence type="predicted"/>
<name>A0A8R1E3V5_CAEJA</name>
<evidence type="ECO:0008006" key="4">
    <source>
        <dbReference type="Google" id="ProtNLM"/>
    </source>
</evidence>
<feature type="region of interest" description="Disordered" evidence="1">
    <location>
        <begin position="29"/>
        <end position="60"/>
    </location>
</feature>
<protein>
    <recommendedName>
        <fullName evidence="4">Histone-lysine N-methyltransferase SETMAR</fullName>
    </recommendedName>
</protein>
<dbReference type="InterPro" id="IPR036397">
    <property type="entry name" value="RNaseH_sf"/>
</dbReference>
<evidence type="ECO:0000313" key="2">
    <source>
        <dbReference type="EnsemblMetazoa" id="CJA17970.1"/>
    </source>
</evidence>
<evidence type="ECO:0000313" key="3">
    <source>
        <dbReference type="Proteomes" id="UP000005237"/>
    </source>
</evidence>
<dbReference type="Proteomes" id="UP000005237">
    <property type="component" value="Unassembled WGS sequence"/>
</dbReference>
<accession>A0A8R1E3V5</accession>
<dbReference type="AlphaFoldDB" id="A0A8R1E3V5"/>
<dbReference type="Gene3D" id="3.30.420.10">
    <property type="entry name" value="Ribonuclease H-like superfamily/Ribonuclease H"/>
    <property type="match status" value="1"/>
</dbReference>
<dbReference type="GO" id="GO:0003676">
    <property type="term" value="F:nucleic acid binding"/>
    <property type="evidence" value="ECO:0007669"/>
    <property type="project" value="InterPro"/>
</dbReference>
<reference evidence="3" key="1">
    <citation type="submission" date="2010-08" db="EMBL/GenBank/DDBJ databases">
        <authorList>
            <consortium name="Caenorhabditis japonica Sequencing Consortium"/>
            <person name="Wilson R.K."/>
        </authorList>
    </citation>
    <scope>NUCLEOTIDE SEQUENCE [LARGE SCALE GENOMIC DNA]</scope>
    <source>
        <strain evidence="3">DF5081</strain>
    </source>
</reference>
<evidence type="ECO:0000256" key="1">
    <source>
        <dbReference type="SAM" id="MobiDB-lite"/>
    </source>
</evidence>
<sequence length="108" mass="11740">MLPALGCLYGSLSMACTTGSFWTKAKLSRPSTTLPNCKRSGPSSISHRSNATECTTSTITPRPHVAKTTKSLLATFSWTVLAHPSYSPDLASYYHLVPDMQRFLEGTD</sequence>
<organism evidence="2 3">
    <name type="scientific">Caenorhabditis japonica</name>
    <dbReference type="NCBI Taxonomy" id="281687"/>
    <lineage>
        <taxon>Eukaryota</taxon>
        <taxon>Metazoa</taxon>
        <taxon>Ecdysozoa</taxon>
        <taxon>Nematoda</taxon>
        <taxon>Chromadorea</taxon>
        <taxon>Rhabditida</taxon>
        <taxon>Rhabditina</taxon>
        <taxon>Rhabditomorpha</taxon>
        <taxon>Rhabditoidea</taxon>
        <taxon>Rhabditidae</taxon>
        <taxon>Peloderinae</taxon>
        <taxon>Caenorhabditis</taxon>
    </lineage>
</organism>